<dbReference type="InterPro" id="IPR002921">
    <property type="entry name" value="Fungal_lipase-type"/>
</dbReference>
<proteinExistence type="predicted"/>
<name>A0A2V0P2U5_9CHLO</name>
<dbReference type="SUPFAM" id="SSF53474">
    <property type="entry name" value="alpha/beta-Hydrolases"/>
    <property type="match status" value="1"/>
</dbReference>
<feature type="compositionally biased region" description="Pro residues" evidence="1">
    <location>
        <begin position="24"/>
        <end position="35"/>
    </location>
</feature>
<protein>
    <recommendedName>
        <fullName evidence="2">Fungal lipase-type domain-containing protein</fullName>
    </recommendedName>
</protein>
<accession>A0A2V0P2U5</accession>
<dbReference type="InParanoid" id="A0A2V0P2U5"/>
<keyword evidence="4" id="KW-1185">Reference proteome</keyword>
<feature type="region of interest" description="Disordered" evidence="1">
    <location>
        <begin position="24"/>
        <end position="64"/>
    </location>
</feature>
<evidence type="ECO:0000313" key="3">
    <source>
        <dbReference type="EMBL" id="GBF94188.1"/>
    </source>
</evidence>
<organism evidence="3 4">
    <name type="scientific">Raphidocelis subcapitata</name>
    <dbReference type="NCBI Taxonomy" id="307507"/>
    <lineage>
        <taxon>Eukaryota</taxon>
        <taxon>Viridiplantae</taxon>
        <taxon>Chlorophyta</taxon>
        <taxon>core chlorophytes</taxon>
        <taxon>Chlorophyceae</taxon>
        <taxon>CS clade</taxon>
        <taxon>Sphaeropleales</taxon>
        <taxon>Selenastraceae</taxon>
        <taxon>Raphidocelis</taxon>
    </lineage>
</organism>
<dbReference type="OrthoDB" id="438440at2759"/>
<dbReference type="Proteomes" id="UP000247498">
    <property type="component" value="Unassembled WGS sequence"/>
</dbReference>
<dbReference type="InterPro" id="IPR029058">
    <property type="entry name" value="AB_hydrolase_fold"/>
</dbReference>
<feature type="compositionally biased region" description="Low complexity" evidence="1">
    <location>
        <begin position="36"/>
        <end position="54"/>
    </location>
</feature>
<evidence type="ECO:0000313" key="4">
    <source>
        <dbReference type="Proteomes" id="UP000247498"/>
    </source>
</evidence>
<comment type="caution">
    <text evidence="3">The sequence shown here is derived from an EMBL/GenBank/DDBJ whole genome shotgun (WGS) entry which is preliminary data.</text>
</comment>
<dbReference type="GO" id="GO:0006629">
    <property type="term" value="P:lipid metabolic process"/>
    <property type="evidence" value="ECO:0007669"/>
    <property type="project" value="InterPro"/>
</dbReference>
<dbReference type="InterPro" id="IPR043367">
    <property type="entry name" value="PLIP1/2/3"/>
</dbReference>
<reference evidence="3 4" key="1">
    <citation type="journal article" date="2018" name="Sci. Rep.">
        <title>Raphidocelis subcapitata (=Pseudokirchneriella subcapitata) provides an insight into genome evolution and environmental adaptations in the Sphaeropleales.</title>
        <authorList>
            <person name="Suzuki S."/>
            <person name="Yamaguchi H."/>
            <person name="Nakajima N."/>
            <person name="Kawachi M."/>
        </authorList>
    </citation>
    <scope>NUCLEOTIDE SEQUENCE [LARGE SCALE GENOMIC DNA]</scope>
    <source>
        <strain evidence="3 4">NIES-35</strain>
    </source>
</reference>
<dbReference type="AlphaFoldDB" id="A0A2V0P2U5"/>
<feature type="region of interest" description="Disordered" evidence="1">
    <location>
        <begin position="383"/>
        <end position="405"/>
    </location>
</feature>
<dbReference type="EMBL" id="BDRX01000048">
    <property type="protein sequence ID" value="GBF94188.1"/>
    <property type="molecule type" value="Genomic_DNA"/>
</dbReference>
<dbReference type="Gene3D" id="3.40.50.1820">
    <property type="entry name" value="alpha/beta hydrolase"/>
    <property type="match status" value="1"/>
</dbReference>
<dbReference type="STRING" id="307507.A0A2V0P2U5"/>
<dbReference type="GO" id="GO:0008970">
    <property type="term" value="F:phospholipase A1 activity"/>
    <property type="evidence" value="ECO:0007669"/>
    <property type="project" value="InterPro"/>
</dbReference>
<evidence type="ECO:0000259" key="2">
    <source>
        <dbReference type="Pfam" id="PF01764"/>
    </source>
</evidence>
<sequence>MRALGVRRGGATATAASCAAARLLPPPLRRAPPPARAFAGASAAGPQKQQHRQQSPPPPPAARRGLCWVEQHRAAMIASWSGLCYQSDRSDVEAGLAADGLSLVAHGRNDFTSWFVADGAIDAAAFARRALSERSAAAAALPPPPPRRERFVLLRGVQWSAPDLDTPKMARALARVWPRPLAGARREVVAHDGAAEMAAVLFDQLRPYLDHADDAGIPVVFGGHSLGGALSKLLMALYRIHARRHGGFTWPDGQPAPSCYTFGSPPVLAHADGGGGHRVLSLLGLSPAQLRNFVLQGDPVPRAMLSVDPAFQLLSGLPAFRALLELRAALAGGGRGPLSPGRFLFESVGEVHLIKWSPEEGSRLVHLEPHEIEEGLSLLGLGQQGQAQQQQVQQPPPAGAAGLAAPADAPAAAAAAGWGGGLAGPAATVRAVMDHHHGSYAQELEAAARRELSRLAAAGAAAAAEAPAVGGAGRVLGR</sequence>
<dbReference type="Pfam" id="PF01764">
    <property type="entry name" value="Lipase_3"/>
    <property type="match status" value="1"/>
</dbReference>
<dbReference type="PANTHER" id="PTHR46483:SF4">
    <property type="entry name" value="PHOSPHOLIPASE A1 PLIP2, CHLOROPLASTIC"/>
    <property type="match status" value="1"/>
</dbReference>
<evidence type="ECO:0000256" key="1">
    <source>
        <dbReference type="SAM" id="MobiDB-lite"/>
    </source>
</evidence>
<gene>
    <name evidence="3" type="ORF">Rsub_07175</name>
</gene>
<feature type="domain" description="Fungal lipase-type" evidence="2">
    <location>
        <begin position="188"/>
        <end position="305"/>
    </location>
</feature>
<dbReference type="PANTHER" id="PTHR46483">
    <property type="entry name" value="PHOSPHOLIPASE A1 PLIP2, CHLOROPLASTIC"/>
    <property type="match status" value="1"/>
</dbReference>